<dbReference type="Pfam" id="PF18614">
    <property type="entry name" value="RNase_II_C_S1"/>
    <property type="match status" value="1"/>
</dbReference>
<feature type="domain" description="RNB" evidence="1">
    <location>
        <begin position="42"/>
        <end position="388"/>
    </location>
</feature>
<dbReference type="EMBL" id="QHCV01000109">
    <property type="protein sequence ID" value="RAV31348.1"/>
    <property type="molecule type" value="Genomic_DNA"/>
</dbReference>
<dbReference type="PANTHER" id="PTHR23355:SF9">
    <property type="entry name" value="DIS3-LIKE EXONUCLEASE 2"/>
    <property type="match status" value="1"/>
</dbReference>
<comment type="caution">
    <text evidence="2">The sequence shown here is derived from an EMBL/GenBank/DDBJ whole genome shotgun (WGS) entry which is preliminary data.</text>
</comment>
<name>A0A364V401_9CORY</name>
<evidence type="ECO:0000259" key="1">
    <source>
        <dbReference type="SMART" id="SM00955"/>
    </source>
</evidence>
<dbReference type="GO" id="GO:0004540">
    <property type="term" value="F:RNA nuclease activity"/>
    <property type="evidence" value="ECO:0007669"/>
    <property type="project" value="InterPro"/>
</dbReference>
<dbReference type="GO" id="GO:0006402">
    <property type="term" value="P:mRNA catabolic process"/>
    <property type="evidence" value="ECO:0007669"/>
    <property type="project" value="TreeGrafter"/>
</dbReference>
<sequence>MKLFAAALSYRDIHTEFGLPEKFPPDVTEEAARAQDLYPDGRKDCTEVPFVTIDPPGSMDLDQAVHIEPLAEADGGNAAGGGWRVRYAIADVAAFVTPGGALERESLRRGQTVYLPDGSVRLHPPELSEGSASLLPDQVRPAVVWDMNVRPDGEVDSFDVYRATVRSVARFDYAGVERDRLAGQLHPAIEHLPAVGKARMSSDERRNAINLRLPSISVEPEEATPDTAARTYRLSIDPREPMNDYNAEVSLMAGMCAAAMMVRAGRGLVRTLPPASPKQLAGFDTAAAALGFHRAQESVGELLNRVDASSPQGMALMRDAQGLLRGASYYAFGIGDSSQRGSGSAATGAAADVPIHAGVGGHYAHVTAPLRRLVDRYATEICLAIAAGKPEPDWVVRGYQQVVETMGSSTSLANKVDRACLDLTEAVVLQPWVGHNFAAAVLHAAKDTADVFISEPPVTAPCSGRPAEGSQTDVTLVSADAKQRSVRFAWPAD</sequence>
<dbReference type="InterPro" id="IPR050180">
    <property type="entry name" value="RNR_Ribonuclease"/>
</dbReference>
<dbReference type="AlphaFoldDB" id="A0A364V401"/>
<reference evidence="2 3" key="1">
    <citation type="journal article" date="2018" name="Syst. Appl. Microbiol.">
        <title>Corynebacterium heidelbergense sp. nov., isolated from the preen glands of Egyptian geese (Alopochen aegyptiacus).</title>
        <authorList>
            <person name="Braun M.S."/>
            <person name="Wang E."/>
            <person name="Zimmermann S."/>
            <person name="Wink M."/>
        </authorList>
    </citation>
    <scope>NUCLEOTIDE SEQUENCE [LARGE SCALE GENOMIC DNA]</scope>
    <source>
        <strain evidence="2 3">647</strain>
    </source>
</reference>
<dbReference type="Proteomes" id="UP000251577">
    <property type="component" value="Unassembled WGS sequence"/>
</dbReference>
<dbReference type="Pfam" id="PF00773">
    <property type="entry name" value="RNB"/>
    <property type="match status" value="1"/>
</dbReference>
<dbReference type="SMART" id="SM00955">
    <property type="entry name" value="RNB"/>
    <property type="match status" value="1"/>
</dbReference>
<keyword evidence="3" id="KW-1185">Reference proteome</keyword>
<evidence type="ECO:0000313" key="3">
    <source>
        <dbReference type="Proteomes" id="UP000251577"/>
    </source>
</evidence>
<dbReference type="InterPro" id="IPR001900">
    <property type="entry name" value="RNase_II/R"/>
</dbReference>
<protein>
    <submittedName>
        <fullName evidence="2">Exoribonuclease</fullName>
    </submittedName>
</protein>
<dbReference type="PANTHER" id="PTHR23355">
    <property type="entry name" value="RIBONUCLEASE"/>
    <property type="match status" value="1"/>
</dbReference>
<organism evidence="2 3">
    <name type="scientific">Corynebacterium heidelbergense</name>
    <dbReference type="NCBI Taxonomy" id="2055947"/>
    <lineage>
        <taxon>Bacteria</taxon>
        <taxon>Bacillati</taxon>
        <taxon>Actinomycetota</taxon>
        <taxon>Actinomycetes</taxon>
        <taxon>Mycobacteriales</taxon>
        <taxon>Corynebacteriaceae</taxon>
        <taxon>Corynebacterium</taxon>
    </lineage>
</organism>
<evidence type="ECO:0000313" key="2">
    <source>
        <dbReference type="EMBL" id="RAV31348.1"/>
    </source>
</evidence>
<dbReference type="SUPFAM" id="SSF50249">
    <property type="entry name" value="Nucleic acid-binding proteins"/>
    <property type="match status" value="1"/>
</dbReference>
<accession>A0A364V401</accession>
<dbReference type="InterPro" id="IPR040596">
    <property type="entry name" value="RNase_II_C_S1"/>
</dbReference>
<gene>
    <name evidence="2" type="ORF">DLJ54_08815</name>
</gene>
<dbReference type="InterPro" id="IPR012340">
    <property type="entry name" value="NA-bd_OB-fold"/>
</dbReference>
<dbReference type="GO" id="GO:0003723">
    <property type="term" value="F:RNA binding"/>
    <property type="evidence" value="ECO:0007669"/>
    <property type="project" value="InterPro"/>
</dbReference>
<proteinExistence type="predicted"/>
<dbReference type="RefSeq" id="WP_113631350.1">
    <property type="nucleotide sequence ID" value="NZ_QHCV01000109.1"/>
</dbReference>